<evidence type="ECO:0000313" key="3">
    <source>
        <dbReference type="Proteomes" id="UP000474175"/>
    </source>
</evidence>
<name>A0A6L9L7L9_9BACT</name>
<organism evidence="2 3">
    <name type="scientific">Spirosoma terrae</name>
    <dbReference type="NCBI Taxonomy" id="1968276"/>
    <lineage>
        <taxon>Bacteria</taxon>
        <taxon>Pseudomonadati</taxon>
        <taxon>Bacteroidota</taxon>
        <taxon>Cytophagia</taxon>
        <taxon>Cytophagales</taxon>
        <taxon>Cytophagaceae</taxon>
        <taxon>Spirosoma</taxon>
    </lineage>
</organism>
<keyword evidence="3" id="KW-1185">Reference proteome</keyword>
<dbReference type="Proteomes" id="UP000474175">
    <property type="component" value="Unassembled WGS sequence"/>
</dbReference>
<evidence type="ECO:0000313" key="2">
    <source>
        <dbReference type="EMBL" id="NDU94328.1"/>
    </source>
</evidence>
<dbReference type="AlphaFoldDB" id="A0A6L9L7L9"/>
<feature type="chain" id="PRO_5027049299" evidence="1">
    <location>
        <begin position="19"/>
        <end position="309"/>
    </location>
</feature>
<gene>
    <name evidence="2" type="ORF">GK108_05535</name>
</gene>
<evidence type="ECO:0000256" key="1">
    <source>
        <dbReference type="SAM" id="SignalP"/>
    </source>
</evidence>
<dbReference type="PROSITE" id="PS51257">
    <property type="entry name" value="PROKAR_LIPOPROTEIN"/>
    <property type="match status" value="1"/>
</dbReference>
<accession>A0A6L9L7L9</accession>
<sequence length="309" mass="34446">MKWLLVVLVSVVSFSCNSINDIQPPDADSVLIKATQAIKNRYPQATDIQFATLVTDQLWQATFKQQSTAYQTQVNATGIVTVVLKKLDNNFTPYQSLTDQLSIRGGSYSDLWAVDADTSSTKIMTYFLRGITYRLTYREDKAKEPVISLNPLPLYSVTSLSELPQRIRTFFSTQSNAVRFQSGQVIRLAGDKLTYWLTASYPSTSSTTTISLIFDEVGNLNWVGYNASNAPIVYKPNSEVGDASLLATISANYPQFDQSSNQAFETYNDGLVSVRYVFQRAATTTITENWEVGAQWPTGQVAYAIYRAN</sequence>
<dbReference type="RefSeq" id="WP_163944145.1">
    <property type="nucleotide sequence ID" value="NZ_JAAFZH010000002.1"/>
</dbReference>
<dbReference type="EMBL" id="JAAFZH010000002">
    <property type="protein sequence ID" value="NDU94328.1"/>
    <property type="molecule type" value="Genomic_DNA"/>
</dbReference>
<reference evidence="2 3" key="1">
    <citation type="submission" date="2020-02" db="EMBL/GenBank/DDBJ databases">
        <title>Draft genome sequence of two Spirosoma agri KCTC 52727 and Spirosoma terrae KCTC 52035.</title>
        <authorList>
            <person name="Rojas J."/>
            <person name="Ambika Manirajan B."/>
            <person name="Suarez C."/>
            <person name="Ratering S."/>
            <person name="Schnell S."/>
        </authorList>
    </citation>
    <scope>NUCLEOTIDE SEQUENCE [LARGE SCALE GENOMIC DNA]</scope>
    <source>
        <strain evidence="2 3">KCTC 52035</strain>
    </source>
</reference>
<keyword evidence="1" id="KW-0732">Signal</keyword>
<comment type="caution">
    <text evidence="2">The sequence shown here is derived from an EMBL/GenBank/DDBJ whole genome shotgun (WGS) entry which is preliminary data.</text>
</comment>
<protein>
    <submittedName>
        <fullName evidence="2">Uncharacterized protein</fullName>
    </submittedName>
</protein>
<feature type="signal peptide" evidence="1">
    <location>
        <begin position="1"/>
        <end position="18"/>
    </location>
</feature>
<proteinExistence type="predicted"/>